<dbReference type="Proteomes" id="UP000320333">
    <property type="component" value="Unassembled WGS sequence"/>
</dbReference>
<dbReference type="OrthoDB" id="2151953at2759"/>
<evidence type="ECO:0000256" key="1">
    <source>
        <dbReference type="SAM" id="MobiDB-lite"/>
    </source>
</evidence>
<feature type="region of interest" description="Disordered" evidence="1">
    <location>
        <begin position="391"/>
        <end position="418"/>
    </location>
</feature>
<dbReference type="AlphaFoldDB" id="A0A507D5H0"/>
<feature type="compositionally biased region" description="Low complexity" evidence="1">
    <location>
        <begin position="32"/>
        <end position="65"/>
    </location>
</feature>
<feature type="compositionally biased region" description="Polar residues" evidence="1">
    <location>
        <begin position="162"/>
        <end position="186"/>
    </location>
</feature>
<proteinExistence type="predicted"/>
<sequence length="418" mass="42323">MVGTNTKTQDILAGVDLSAFDSIGESILADPSAKSSSSSNSAAASPSVTPQPGGPSSSPAPNPVALTEASGPGSRAKSVDKGKVKEKESKGGFASFFKTKFLGGLAGANSATTENNQTAASAAAAATAVETVATNTQSELAQSTTTATTTTATTELLGGEQSNNGVSLSNVKRSTSVKSIKATSTLARKAAASPDNMDSNPSSLTAASSSFMDLGKSAFASLLRKPRSETPVEDDLLDEVASARKTIPRKPTIPKAEGKTSSTRRSAENLDDNVTVPSLARSPSAMRTLPRKQTSKGQSTSENVNIEDQAKDGIMTLLRSASLKRSVSVKANASAAATPQAASINLASAKAALKAEFNKPSLASLQAELAVLRGEDPEPAPWFLAPGKKKGLAAAAEVTTPDDATPKATGGKADSAGN</sequence>
<protein>
    <submittedName>
        <fullName evidence="2">Uncharacterized protein</fullName>
    </submittedName>
</protein>
<feature type="region of interest" description="Disordered" evidence="1">
    <location>
        <begin position="29"/>
        <end position="88"/>
    </location>
</feature>
<name>A0A507D5H0_9FUNG</name>
<organism evidence="2 3">
    <name type="scientific">Chytriomyces confervae</name>
    <dbReference type="NCBI Taxonomy" id="246404"/>
    <lineage>
        <taxon>Eukaryota</taxon>
        <taxon>Fungi</taxon>
        <taxon>Fungi incertae sedis</taxon>
        <taxon>Chytridiomycota</taxon>
        <taxon>Chytridiomycota incertae sedis</taxon>
        <taxon>Chytridiomycetes</taxon>
        <taxon>Chytridiales</taxon>
        <taxon>Chytriomycetaceae</taxon>
        <taxon>Chytriomyces</taxon>
    </lineage>
</organism>
<feature type="compositionally biased region" description="Basic and acidic residues" evidence="1">
    <location>
        <begin position="77"/>
        <end position="88"/>
    </location>
</feature>
<feature type="region of interest" description="Disordered" evidence="1">
    <location>
        <begin position="133"/>
        <end position="207"/>
    </location>
</feature>
<keyword evidence="3" id="KW-1185">Reference proteome</keyword>
<feature type="compositionally biased region" description="Polar residues" evidence="1">
    <location>
        <begin position="295"/>
        <end position="306"/>
    </location>
</feature>
<reference evidence="2 3" key="1">
    <citation type="journal article" date="2019" name="Sci. Rep.">
        <title>Comparative genomics of chytrid fungi reveal insights into the obligate biotrophic and pathogenic lifestyle of Synchytrium endobioticum.</title>
        <authorList>
            <person name="van de Vossenberg B.T.L.H."/>
            <person name="Warris S."/>
            <person name="Nguyen H.D.T."/>
            <person name="van Gent-Pelzer M.P.E."/>
            <person name="Joly D.L."/>
            <person name="van de Geest H.C."/>
            <person name="Bonants P.J.M."/>
            <person name="Smith D.S."/>
            <person name="Levesque C.A."/>
            <person name="van der Lee T.A.J."/>
        </authorList>
    </citation>
    <scope>NUCLEOTIDE SEQUENCE [LARGE SCALE GENOMIC DNA]</scope>
    <source>
        <strain evidence="2 3">CBS 675.73</strain>
    </source>
</reference>
<evidence type="ECO:0000313" key="3">
    <source>
        <dbReference type="Proteomes" id="UP000320333"/>
    </source>
</evidence>
<feature type="region of interest" description="Disordered" evidence="1">
    <location>
        <begin position="241"/>
        <end position="311"/>
    </location>
</feature>
<dbReference type="EMBL" id="QEAP01001365">
    <property type="protein sequence ID" value="TPX46428.1"/>
    <property type="molecule type" value="Genomic_DNA"/>
</dbReference>
<feature type="compositionally biased region" description="Low complexity" evidence="1">
    <location>
        <begin position="133"/>
        <end position="161"/>
    </location>
</feature>
<gene>
    <name evidence="2" type="ORF">CcCBS67573_g10312</name>
</gene>
<accession>A0A507D5H0</accession>
<comment type="caution">
    <text evidence="2">The sequence shown here is derived from an EMBL/GenBank/DDBJ whole genome shotgun (WGS) entry which is preliminary data.</text>
</comment>
<evidence type="ECO:0000313" key="2">
    <source>
        <dbReference type="EMBL" id="TPX46428.1"/>
    </source>
</evidence>